<accession>A0AA42DM51</accession>
<dbReference type="SUPFAM" id="SSF51735">
    <property type="entry name" value="NAD(P)-binding Rossmann-fold domains"/>
    <property type="match status" value="1"/>
</dbReference>
<dbReference type="RefSeq" id="WP_271011676.1">
    <property type="nucleotide sequence ID" value="NZ_JAQIFT010000030.1"/>
</dbReference>
<name>A0AA42DM51_9FIRM</name>
<evidence type="ECO:0000259" key="3">
    <source>
        <dbReference type="Pfam" id="PF02719"/>
    </source>
</evidence>
<feature type="domain" description="Polysaccharide biosynthesis protein CapD-like" evidence="3">
    <location>
        <begin position="289"/>
        <end position="574"/>
    </location>
</feature>
<feature type="transmembrane region" description="Helical" evidence="2">
    <location>
        <begin position="7"/>
        <end position="29"/>
    </location>
</feature>
<dbReference type="InterPro" id="IPR036291">
    <property type="entry name" value="NAD(P)-bd_dom_sf"/>
</dbReference>
<evidence type="ECO:0000256" key="1">
    <source>
        <dbReference type="ARBA" id="ARBA00007430"/>
    </source>
</evidence>
<dbReference type="SUPFAM" id="SSF53335">
    <property type="entry name" value="S-adenosyl-L-methionine-dependent methyltransferases"/>
    <property type="match status" value="1"/>
</dbReference>
<dbReference type="InterPro" id="IPR029063">
    <property type="entry name" value="SAM-dependent_MTases_sf"/>
</dbReference>
<keyword evidence="5" id="KW-1185">Reference proteome</keyword>
<organism evidence="4 5">
    <name type="scientific">Holtiella tumoricola</name>
    <dbReference type="NCBI Taxonomy" id="3018743"/>
    <lineage>
        <taxon>Bacteria</taxon>
        <taxon>Bacillati</taxon>
        <taxon>Bacillota</taxon>
        <taxon>Clostridia</taxon>
        <taxon>Lachnospirales</taxon>
        <taxon>Cellulosilyticaceae</taxon>
        <taxon>Holtiella</taxon>
    </lineage>
</organism>
<dbReference type="PANTHER" id="PTHR43318">
    <property type="entry name" value="UDP-N-ACETYLGLUCOSAMINE 4,6-DEHYDRATASE"/>
    <property type="match status" value="1"/>
</dbReference>
<dbReference type="Proteomes" id="UP001169242">
    <property type="component" value="Unassembled WGS sequence"/>
</dbReference>
<dbReference type="Pfam" id="PF13727">
    <property type="entry name" value="CoA_binding_3"/>
    <property type="match status" value="1"/>
</dbReference>
<feature type="transmembrane region" description="Helical" evidence="2">
    <location>
        <begin position="41"/>
        <end position="63"/>
    </location>
</feature>
<dbReference type="InterPro" id="IPR051203">
    <property type="entry name" value="Polysaccharide_Synthase-Rel"/>
</dbReference>
<dbReference type="EMBL" id="JAQIFT010000030">
    <property type="protein sequence ID" value="MDA3731276.1"/>
    <property type="molecule type" value="Genomic_DNA"/>
</dbReference>
<dbReference type="Pfam" id="PF02719">
    <property type="entry name" value="Polysacc_synt_2"/>
    <property type="match status" value="1"/>
</dbReference>
<proteinExistence type="inferred from homology"/>
<evidence type="ECO:0000313" key="4">
    <source>
        <dbReference type="EMBL" id="MDA3731276.1"/>
    </source>
</evidence>
<reference evidence="4" key="1">
    <citation type="journal article" date="2023" name="Int. J. Syst. Evol. Microbiol.">
        <title>&lt;i&gt;Holtiella tumoricola&lt;/i&gt; gen. nov. sp. nov., isolated from a human clinical sample.</title>
        <authorList>
            <person name="Allen-Vercoe E."/>
            <person name="Daigneault M.C."/>
            <person name="Vancuren S.J."/>
            <person name="Cochrane K."/>
            <person name="O'Neal L.L."/>
            <person name="Sankaranarayanan K."/>
            <person name="Lawson P.A."/>
        </authorList>
    </citation>
    <scope>NUCLEOTIDE SEQUENCE</scope>
    <source>
        <strain evidence="4">CC70A</strain>
    </source>
</reference>
<dbReference type="AlphaFoldDB" id="A0AA42DM51"/>
<keyword evidence="2" id="KW-0472">Membrane</keyword>
<dbReference type="CDD" id="cd05237">
    <property type="entry name" value="UDP_invert_4-6DH_SDR_e"/>
    <property type="match status" value="1"/>
</dbReference>
<feature type="transmembrane region" description="Helical" evidence="2">
    <location>
        <begin position="105"/>
        <end position="127"/>
    </location>
</feature>
<keyword evidence="2" id="KW-1133">Transmembrane helix</keyword>
<gene>
    <name evidence="4" type="ORF">PBV87_07260</name>
</gene>
<comment type="caution">
    <text evidence="4">The sequence shown here is derived from an EMBL/GenBank/DDBJ whole genome shotgun (WGS) entry which is preliminary data.</text>
</comment>
<dbReference type="PANTHER" id="PTHR43318:SF1">
    <property type="entry name" value="POLYSACCHARIDE BIOSYNTHESIS PROTEIN EPSC-RELATED"/>
    <property type="match status" value="1"/>
</dbReference>
<dbReference type="InterPro" id="IPR003869">
    <property type="entry name" value="Polysac_CapD-like"/>
</dbReference>
<evidence type="ECO:0000313" key="5">
    <source>
        <dbReference type="Proteomes" id="UP001169242"/>
    </source>
</evidence>
<protein>
    <submittedName>
        <fullName evidence="4">Nucleoside-diphosphate sugar epimerase/dehydratase</fullName>
    </submittedName>
</protein>
<keyword evidence="2" id="KW-0812">Transmembrane</keyword>
<evidence type="ECO:0000256" key="2">
    <source>
        <dbReference type="SAM" id="Phobius"/>
    </source>
</evidence>
<sequence length="616" mass="69210">MFSKVYQYTLFIGDMILVNVAFLVALLLHFDFCIPGDYWAIYLQIFFVLSLINLATNLCFKVYKCLLRYMSIHDFTQLIASNLLSTLLFYIYTKVYPISLPNGIYLIYLLILILFTLGSRISVRLIIDGYRHLKALYRNTFPIHDTHSAIRTMLVGAGTAANILIKDMNLVSSHRQIILAVDDSKLKQSHRLIGIPVLGNIEQIPQLARIYDIEEIIIAIPSASKKRITEIINICSHTTCKLMIFPGLDHSLTTNLLPIRQVNIEDLLCRDPIHLDNHIISTLLSDRTILVTGGGGSIGSELCRQILKFNPKLLIIFDIYENNAYDIQNELLLNGISKTALKIIIGSVRDKEKLEYVFKTYSPHVVFHAAAHKHVPLMEDNPEEAVKNNIFGTLNVALCAKKYKTSKFVFISTDKAVNPTNVMGATKRACEMIIQSINQTTSDTDYVAVRFGNVLGSNGSVIPLFKKQLEHGGPLTVTHPEVIRYFMTIPEAVSLILQAMTFASGGEIFILDMGAPVKIYDLALNFIKLSGLEPYKDIDIIFTGLRPGEKLYEELLLSEEGLGKTDSNKIFIAQPSTIDFNELLIRLEELSHSLADPDSIRQSLAHIVPTYTQAKK</sequence>
<comment type="similarity">
    <text evidence="1">Belongs to the polysaccharide synthase family.</text>
</comment>
<dbReference type="Gene3D" id="3.40.50.720">
    <property type="entry name" value="NAD(P)-binding Rossmann-like Domain"/>
    <property type="match status" value="2"/>
</dbReference>